<gene>
    <name evidence="3" type="ORF">AV926_00450</name>
</gene>
<dbReference type="RefSeq" id="WP_038986506.1">
    <property type="nucleotide sequence ID" value="NZ_JWJO01000023.1"/>
</dbReference>
<evidence type="ECO:0000259" key="2">
    <source>
        <dbReference type="Pfam" id="PF00857"/>
    </source>
</evidence>
<keyword evidence="1" id="KW-0378">Hydrolase</keyword>
<evidence type="ECO:0000313" key="3">
    <source>
        <dbReference type="EMBL" id="KZE81813.1"/>
    </source>
</evidence>
<reference evidence="3 4" key="1">
    <citation type="submission" date="2016-01" db="EMBL/GenBank/DDBJ databases">
        <title>Whole genome sequencing of Myroides marinus L41.</title>
        <authorList>
            <person name="Hong K.W."/>
        </authorList>
    </citation>
    <scope>NUCLEOTIDE SEQUENCE [LARGE SCALE GENOMIC DNA]</scope>
    <source>
        <strain evidence="3 4">L41</strain>
    </source>
</reference>
<dbReference type="InterPro" id="IPR036380">
    <property type="entry name" value="Isochorismatase-like_sf"/>
</dbReference>
<dbReference type="Pfam" id="PF00857">
    <property type="entry name" value="Isochorismatase"/>
    <property type="match status" value="1"/>
</dbReference>
<dbReference type="Gene3D" id="3.40.50.850">
    <property type="entry name" value="Isochorismatase-like"/>
    <property type="match status" value="1"/>
</dbReference>
<feature type="domain" description="Isochorismatase-like" evidence="2">
    <location>
        <begin position="3"/>
        <end position="141"/>
    </location>
</feature>
<dbReference type="EMBL" id="LQNU01000050">
    <property type="protein sequence ID" value="KZE81813.1"/>
    <property type="molecule type" value="Genomic_DNA"/>
</dbReference>
<dbReference type="SUPFAM" id="SSF52499">
    <property type="entry name" value="Isochorismatase-like hydrolases"/>
    <property type="match status" value="1"/>
</dbReference>
<accession>A0A163ZI51</accession>
<protein>
    <recommendedName>
        <fullName evidence="2">Isochorismatase-like domain-containing protein</fullName>
    </recommendedName>
</protein>
<dbReference type="PANTHER" id="PTHR43540">
    <property type="entry name" value="PEROXYUREIDOACRYLATE/UREIDOACRYLATE AMIDOHYDROLASE-RELATED"/>
    <property type="match status" value="1"/>
</dbReference>
<dbReference type="AlphaFoldDB" id="A0A163ZI51"/>
<name>A0A163ZI51_9FLAO</name>
<organism evidence="3 4">
    <name type="scientific">Myroides marinus</name>
    <dbReference type="NCBI Taxonomy" id="703342"/>
    <lineage>
        <taxon>Bacteria</taxon>
        <taxon>Pseudomonadati</taxon>
        <taxon>Bacteroidota</taxon>
        <taxon>Flavobacteriia</taxon>
        <taxon>Flavobacteriales</taxon>
        <taxon>Flavobacteriaceae</taxon>
        <taxon>Myroides</taxon>
    </lineage>
</organism>
<dbReference type="GO" id="GO:0016787">
    <property type="term" value="F:hydrolase activity"/>
    <property type="evidence" value="ECO:0007669"/>
    <property type="project" value="UniProtKB-KW"/>
</dbReference>
<proteinExistence type="predicted"/>
<dbReference type="PANTHER" id="PTHR43540:SF14">
    <property type="entry name" value="ISOCHORISMATASE"/>
    <property type="match status" value="1"/>
</dbReference>
<dbReference type="Proteomes" id="UP000076630">
    <property type="component" value="Unassembled WGS sequence"/>
</dbReference>
<dbReference type="InterPro" id="IPR000868">
    <property type="entry name" value="Isochorismatase-like_dom"/>
</dbReference>
<evidence type="ECO:0000256" key="1">
    <source>
        <dbReference type="ARBA" id="ARBA00022801"/>
    </source>
</evidence>
<sequence length="186" mass="21268">MKVLLIIDMQLGSFSPYSIRFNTLNIIAKINQLSSSFRREKLQVLFIKHNGTKENYLVPNTPEFDILPELTQDNTDVTVIKEANDAFYQTELQSILKQNNITQLYICGCATDYCVDATVKSALTKEYEIFIASDAHTTANRPYIDAPTLINHHNWLWADMTPTKHRITVLSTDEIVASLLDKRQTK</sequence>
<comment type="caution">
    <text evidence="3">The sequence shown here is derived from an EMBL/GenBank/DDBJ whole genome shotgun (WGS) entry which is preliminary data.</text>
</comment>
<dbReference type="OrthoDB" id="9785724at2"/>
<evidence type="ECO:0000313" key="4">
    <source>
        <dbReference type="Proteomes" id="UP000076630"/>
    </source>
</evidence>
<keyword evidence="4" id="KW-1185">Reference proteome</keyword>
<dbReference type="InterPro" id="IPR050272">
    <property type="entry name" value="Isochorismatase-like_hydrls"/>
</dbReference>